<protein>
    <submittedName>
        <fullName evidence="1">Uncharacterized protein</fullName>
    </submittedName>
</protein>
<evidence type="ECO:0000313" key="1">
    <source>
        <dbReference type="EMBL" id="OOK65210.1"/>
    </source>
</evidence>
<proteinExistence type="predicted"/>
<organism evidence="1 2">
    <name type="scientific">Mycobacterium kansasii</name>
    <dbReference type="NCBI Taxonomy" id="1768"/>
    <lineage>
        <taxon>Bacteria</taxon>
        <taxon>Bacillati</taxon>
        <taxon>Actinomycetota</taxon>
        <taxon>Actinomycetes</taxon>
        <taxon>Mycobacteriales</taxon>
        <taxon>Mycobacteriaceae</taxon>
        <taxon>Mycobacterium</taxon>
    </lineage>
</organism>
<reference evidence="1 2" key="1">
    <citation type="submission" date="2017-02" db="EMBL/GenBank/DDBJ databases">
        <title>Complete genome sequences of Mycobacterium kansasii strains isolated from rhesus macaques.</title>
        <authorList>
            <person name="Panda A."/>
            <person name="Nagaraj S."/>
            <person name="Zhao X."/>
            <person name="Tettelin H."/>
            <person name="Detolla L.J."/>
        </authorList>
    </citation>
    <scope>NUCLEOTIDE SEQUENCE [LARGE SCALE GENOMIC DNA]</scope>
    <source>
        <strain evidence="1 2">11-3469</strain>
    </source>
</reference>
<evidence type="ECO:0000313" key="2">
    <source>
        <dbReference type="Proteomes" id="UP000188532"/>
    </source>
</evidence>
<gene>
    <name evidence="1" type="ORF">BZL29_7777</name>
</gene>
<dbReference type="EMBL" id="MVBN01000011">
    <property type="protein sequence ID" value="OOK65210.1"/>
    <property type="molecule type" value="Genomic_DNA"/>
</dbReference>
<sequence>MSSHGTTYRFTTIAVADLPYPEGLGKAEYRELEFGMKRVLGDRWGDPVANERLFWTPAYQNLIATHLKPHFDRHGDIIEIATMAVNGAHASHAFDRDITGTYAEAFAQYRCGIPQLDALIAAHGPIIAWWIYDPPRLYWDGRAMWFVDGRHRLSCLRSLMQPSDPGFPVFVELSHPASLPSPPPFRLNCIT</sequence>
<dbReference type="AlphaFoldDB" id="A0A1V3WE41"/>
<accession>A0A1V3WE41</accession>
<comment type="caution">
    <text evidence="1">The sequence shown here is derived from an EMBL/GenBank/DDBJ whole genome shotgun (WGS) entry which is preliminary data.</text>
</comment>
<name>A0A1V3WE41_MYCKA</name>
<dbReference type="Proteomes" id="UP000188532">
    <property type="component" value="Unassembled WGS sequence"/>
</dbReference>